<accession>A0A6C2UMC3</accession>
<reference evidence="3 4" key="1">
    <citation type="submission" date="2019-04" db="EMBL/GenBank/DDBJ databases">
        <authorList>
            <person name="Van Vliet M D."/>
        </authorList>
    </citation>
    <scope>NUCLEOTIDE SEQUENCE [LARGE SCALE GENOMIC DNA]</scope>
    <source>
        <strain evidence="3 4">F21</strain>
    </source>
</reference>
<dbReference type="GO" id="GO:0003676">
    <property type="term" value="F:nucleic acid binding"/>
    <property type="evidence" value="ECO:0007669"/>
    <property type="project" value="InterPro"/>
</dbReference>
<dbReference type="Proteomes" id="UP000346198">
    <property type="component" value="Unassembled WGS sequence"/>
</dbReference>
<evidence type="ECO:0000313" key="4">
    <source>
        <dbReference type="Proteomes" id="UP000346198"/>
    </source>
</evidence>
<evidence type="ECO:0008006" key="5">
    <source>
        <dbReference type="Google" id="ProtNLM"/>
    </source>
</evidence>
<dbReference type="Pfam" id="PF17761">
    <property type="entry name" value="DUF1016_N"/>
    <property type="match status" value="1"/>
</dbReference>
<keyword evidence="4" id="KW-1185">Reference proteome</keyword>
<dbReference type="InterPro" id="IPR009362">
    <property type="entry name" value="YhcG_C"/>
</dbReference>
<organism evidence="3 4">
    <name type="scientific">Pontiella sulfatireligans</name>
    <dbReference type="NCBI Taxonomy" id="2750658"/>
    <lineage>
        <taxon>Bacteria</taxon>
        <taxon>Pseudomonadati</taxon>
        <taxon>Kiritimatiellota</taxon>
        <taxon>Kiritimatiellia</taxon>
        <taxon>Kiritimatiellales</taxon>
        <taxon>Pontiellaceae</taxon>
        <taxon>Pontiella</taxon>
    </lineage>
</organism>
<evidence type="ECO:0000259" key="1">
    <source>
        <dbReference type="Pfam" id="PF06250"/>
    </source>
</evidence>
<dbReference type="InterPro" id="IPR053148">
    <property type="entry name" value="PD-DEXK-like_domain"/>
</dbReference>
<gene>
    <name evidence="3" type="ORF">SCARR_02327</name>
</gene>
<feature type="domain" description="YhcG PDDEXK nuclease" evidence="1">
    <location>
        <begin position="207"/>
        <end position="360"/>
    </location>
</feature>
<dbReference type="InterPro" id="IPR011856">
    <property type="entry name" value="tRNA_endonuc-like_dom_sf"/>
</dbReference>
<dbReference type="AlphaFoldDB" id="A0A6C2UMC3"/>
<dbReference type="PANTHER" id="PTHR30547:SF5">
    <property type="entry name" value="NUCLEASE YHCG-RELATED"/>
    <property type="match status" value="1"/>
</dbReference>
<dbReference type="InterPro" id="IPR041527">
    <property type="entry name" value="YhcG_N"/>
</dbReference>
<feature type="domain" description="YhcG N-terminal" evidence="2">
    <location>
        <begin position="19"/>
        <end position="182"/>
    </location>
</feature>
<sequence length="377" mass="44093">MDEVFDFNSLVALCRETHTTMQQRAARSVNIELVVRNWLFGWYIVEYQQNGADRAEYGRSVLKKLSVALTENLGRGFSERSLEQYRKFYQTHLEISQTVSAKFKSPFALSLSEGAKIPQTLSRISLTVPELTQKFELSWSHYVSLLTVDHPEERRFYEIEAASNSWSVRELERQIGSSLYERLALSRNKEEVRTLSKKGLVLEKAADLIKDPLVLEFLELEERTSYSEDELEEAIIDKLEQFLLELGKGFLFEARQKRFTFDNDHFYVDLVFYNRLLRCYVLLDLKRDKLTHKDLGQMQMYVNHFDRHVKTEDEQPTIGIVLCHRKNDALVELTLPKNANIFASKYQLYLPSKEDLKKQLESITEELERDGARYSGS</sequence>
<protein>
    <recommendedName>
        <fullName evidence="5">Nuclease YhcG</fullName>
    </recommendedName>
</protein>
<dbReference type="Gene3D" id="3.40.1350.10">
    <property type="match status" value="1"/>
</dbReference>
<dbReference type="RefSeq" id="WP_136061703.1">
    <property type="nucleotide sequence ID" value="NZ_CAAHFH010000001.1"/>
</dbReference>
<dbReference type="PANTHER" id="PTHR30547">
    <property type="entry name" value="UNCHARACTERIZED PROTEIN YHCG-RELATED"/>
    <property type="match status" value="1"/>
</dbReference>
<proteinExistence type="predicted"/>
<evidence type="ECO:0000259" key="2">
    <source>
        <dbReference type="Pfam" id="PF17761"/>
    </source>
</evidence>
<name>A0A6C2UMC3_9BACT</name>
<evidence type="ECO:0000313" key="3">
    <source>
        <dbReference type="EMBL" id="VGO20266.1"/>
    </source>
</evidence>
<dbReference type="EMBL" id="CAAHFH010000001">
    <property type="protein sequence ID" value="VGO20266.1"/>
    <property type="molecule type" value="Genomic_DNA"/>
</dbReference>
<dbReference type="Pfam" id="PF06250">
    <property type="entry name" value="YhcG_C"/>
    <property type="match status" value="1"/>
</dbReference>